<dbReference type="GO" id="GO:0005975">
    <property type="term" value="P:carbohydrate metabolic process"/>
    <property type="evidence" value="ECO:0007669"/>
    <property type="project" value="UniProtKB-ARBA"/>
</dbReference>
<dbReference type="GO" id="GO:0016020">
    <property type="term" value="C:membrane"/>
    <property type="evidence" value="ECO:0007669"/>
    <property type="project" value="InterPro"/>
</dbReference>
<sequence length="799" mass="82393">MSTRTIRAVIAAVVTTSLVALAPTSGAQPTRPSVQGSDRCDGVDALSEKTARRLSQDPTFRLDDCGKGYYVDPKAPAGNKGTPAAGLTYPAGETFLLQSRPGSLHTIYLDFNGATVTGTAWNASVSVDPMVLPAYSIDGTGSFTTAELAEIQETWRIVAEDFAAFDVNVTTKDPGAAAIDRTDEADTSYGTTAVITAGGPVWTGCGCSGKGYLDVFATTYRHSYYQPALVFTNGMTPYADDMGPTISHEVGHNFGLSHDGDATHEYHTGTDPWGPIMGSPWAQAVTQWSIGEYPGANNRQDDIDIIARSAPRIADDHGNNVPTATPLAPGAPINGTIGTRRDVDAFSFTGAGATTVTLTASPYADLDAQLTVKNASGATVATVNPPVGNLGSERPSGMGATWTETLPVGGATYRLYVDGIGTGAPSTAGKYSDYASLGNYEISVATTPVPLLAKVLTGNDGAVGQYYSIAPVTATNGTAPYSFSALRLPAGLSISTTTGRITGTPTVAATSATVVKVTDGTGAFLNRSVPITIRPSGALTAATNPTPRATIGTRYSVKPAEGVVGTFPYSYSATGLPAGLTIDSSTGLISGIPTTAGIANWTVTIVDNVGGTVFRKGTFGVQTAVPVSAITVAEAPNPEKTVAYSATPIQGVDGYQPYTYTATNLPAGLTIDSATGEIHGTPTTEGVKSVTVRVTDSRGASAARVIRMTVDPEPFYISYRNFTSGRVGFAYSDRPVVGTGGKLPYLYTATGLPAGLTINASTGFVTGTPTSAGASTPKITVKDDRGYSIWVTVNLLINP</sequence>
<comment type="caution">
    <text evidence="3">The sequence shown here is derived from an EMBL/GenBank/DDBJ whole genome shotgun (WGS) entry which is preliminary data.</text>
</comment>
<dbReference type="Pfam" id="PF05345">
    <property type="entry name" value="He_PIG"/>
    <property type="match status" value="4"/>
</dbReference>
<evidence type="ECO:0000313" key="3">
    <source>
        <dbReference type="EMBL" id="KAA1419164.1"/>
    </source>
</evidence>
<dbReference type="SUPFAM" id="SSF49313">
    <property type="entry name" value="Cadherin-like"/>
    <property type="match status" value="4"/>
</dbReference>
<feature type="region of interest" description="Disordered" evidence="1">
    <location>
        <begin position="314"/>
        <end position="333"/>
    </location>
</feature>
<dbReference type="InterPro" id="IPR015919">
    <property type="entry name" value="Cadherin-like_sf"/>
</dbReference>
<dbReference type="GO" id="GO:0005509">
    <property type="term" value="F:calcium ion binding"/>
    <property type="evidence" value="ECO:0007669"/>
    <property type="project" value="InterPro"/>
</dbReference>
<reference evidence="3 4" key="1">
    <citation type="submission" date="2019-09" db="EMBL/GenBank/DDBJ databases">
        <title>Nocardioides panacisoli sp. nov., isolated from the soil of a ginseng field.</title>
        <authorList>
            <person name="Cho C."/>
        </authorList>
    </citation>
    <scope>NUCLEOTIDE SEQUENCE [LARGE SCALE GENOMIC DNA]</scope>
    <source>
        <strain evidence="3 4">BN130099</strain>
    </source>
</reference>
<evidence type="ECO:0000313" key="4">
    <source>
        <dbReference type="Proteomes" id="UP000325003"/>
    </source>
</evidence>
<proteinExistence type="predicted"/>
<dbReference type="AlphaFoldDB" id="A0A5B1LFQ0"/>
<dbReference type="Proteomes" id="UP000325003">
    <property type="component" value="Unassembled WGS sequence"/>
</dbReference>
<organism evidence="3 4">
    <name type="scientific">Nocardioides humilatus</name>
    <dbReference type="NCBI Taxonomy" id="2607660"/>
    <lineage>
        <taxon>Bacteria</taxon>
        <taxon>Bacillati</taxon>
        <taxon>Actinomycetota</taxon>
        <taxon>Actinomycetes</taxon>
        <taxon>Propionibacteriales</taxon>
        <taxon>Nocardioidaceae</taxon>
        <taxon>Nocardioides</taxon>
    </lineage>
</organism>
<evidence type="ECO:0000256" key="1">
    <source>
        <dbReference type="SAM" id="MobiDB-lite"/>
    </source>
</evidence>
<dbReference type="Gene3D" id="2.60.40.10">
    <property type="entry name" value="Immunoglobulins"/>
    <property type="match status" value="4"/>
</dbReference>
<evidence type="ECO:0000256" key="2">
    <source>
        <dbReference type="SAM" id="SignalP"/>
    </source>
</evidence>
<dbReference type="InterPro" id="IPR013783">
    <property type="entry name" value="Ig-like_fold"/>
</dbReference>
<keyword evidence="4" id="KW-1185">Reference proteome</keyword>
<dbReference type="EMBL" id="VUJV01000003">
    <property type="protein sequence ID" value="KAA1419164.1"/>
    <property type="molecule type" value="Genomic_DNA"/>
</dbReference>
<dbReference type="SUPFAM" id="SSF55486">
    <property type="entry name" value="Metalloproteases ('zincins'), catalytic domain"/>
    <property type="match status" value="1"/>
</dbReference>
<dbReference type="Gene3D" id="2.60.120.380">
    <property type="match status" value="1"/>
</dbReference>
<reference evidence="3 4" key="2">
    <citation type="submission" date="2019-09" db="EMBL/GenBank/DDBJ databases">
        <authorList>
            <person name="Jin C."/>
        </authorList>
    </citation>
    <scope>NUCLEOTIDE SEQUENCE [LARGE SCALE GENOMIC DNA]</scope>
    <source>
        <strain evidence="3 4">BN130099</strain>
    </source>
</reference>
<dbReference type="RefSeq" id="WP_149728499.1">
    <property type="nucleotide sequence ID" value="NZ_VUJV01000003.1"/>
</dbReference>
<protein>
    <submittedName>
        <fullName evidence="3">Uncharacterized protein</fullName>
    </submittedName>
</protein>
<keyword evidence="2" id="KW-0732">Signal</keyword>
<dbReference type="Gene3D" id="3.40.390.10">
    <property type="entry name" value="Collagenase (Catalytic Domain)"/>
    <property type="match status" value="1"/>
</dbReference>
<dbReference type="GO" id="GO:0008237">
    <property type="term" value="F:metallopeptidase activity"/>
    <property type="evidence" value="ECO:0007669"/>
    <property type="project" value="InterPro"/>
</dbReference>
<gene>
    <name evidence="3" type="ORF">F0U44_11980</name>
</gene>
<feature type="chain" id="PRO_5039028851" evidence="2">
    <location>
        <begin position="23"/>
        <end position="799"/>
    </location>
</feature>
<dbReference type="InterPro" id="IPR024079">
    <property type="entry name" value="MetalloPept_cat_dom_sf"/>
</dbReference>
<accession>A0A5B1LFQ0</accession>
<name>A0A5B1LFQ0_9ACTN</name>
<feature type="signal peptide" evidence="2">
    <location>
        <begin position="1"/>
        <end position="22"/>
    </location>
</feature>